<name>A0A1X6NY62_PORUM</name>
<evidence type="ECO:0000313" key="3">
    <source>
        <dbReference type="Proteomes" id="UP000218209"/>
    </source>
</evidence>
<reference evidence="2 3" key="1">
    <citation type="submission" date="2017-03" db="EMBL/GenBank/DDBJ databases">
        <title>WGS assembly of Porphyra umbilicalis.</title>
        <authorList>
            <person name="Brawley S.H."/>
            <person name="Blouin N.A."/>
            <person name="Ficko-Blean E."/>
            <person name="Wheeler G.L."/>
            <person name="Lohr M."/>
            <person name="Goodson H.V."/>
            <person name="Jenkins J.W."/>
            <person name="Blaby-Haas C.E."/>
            <person name="Helliwell K.E."/>
            <person name="Chan C."/>
            <person name="Marriage T."/>
            <person name="Bhattacharya D."/>
            <person name="Klein A.S."/>
            <person name="Badis Y."/>
            <person name="Brodie J."/>
            <person name="Cao Y."/>
            <person name="Collen J."/>
            <person name="Dittami S.M."/>
            <person name="Gachon C.M."/>
            <person name="Green B.R."/>
            <person name="Karpowicz S."/>
            <person name="Kim J.W."/>
            <person name="Kudahl U."/>
            <person name="Lin S."/>
            <person name="Michel G."/>
            <person name="Mittag M."/>
            <person name="Olson B.J."/>
            <person name="Pangilinan J."/>
            <person name="Peng Y."/>
            <person name="Qiu H."/>
            <person name="Shu S."/>
            <person name="Singer J.T."/>
            <person name="Smith A.G."/>
            <person name="Sprecher B.N."/>
            <person name="Wagner V."/>
            <person name="Wang W."/>
            <person name="Wang Z.-Y."/>
            <person name="Yan J."/>
            <person name="Yarish C."/>
            <person name="Zoeuner-Riek S."/>
            <person name="Zhuang Y."/>
            <person name="Zou Y."/>
            <person name="Lindquist E.A."/>
            <person name="Grimwood J."/>
            <person name="Barry K."/>
            <person name="Rokhsar D.S."/>
            <person name="Schmutz J."/>
            <person name="Stiller J.W."/>
            <person name="Grossman A.R."/>
            <person name="Prochnik S.E."/>
        </authorList>
    </citation>
    <scope>NUCLEOTIDE SEQUENCE [LARGE SCALE GENOMIC DNA]</scope>
    <source>
        <strain evidence="2">4086291</strain>
    </source>
</reference>
<feature type="compositionally biased region" description="Pro residues" evidence="1">
    <location>
        <begin position="112"/>
        <end position="128"/>
    </location>
</feature>
<feature type="compositionally biased region" description="Basic residues" evidence="1">
    <location>
        <begin position="192"/>
        <end position="201"/>
    </location>
</feature>
<dbReference type="Proteomes" id="UP000218209">
    <property type="component" value="Unassembled WGS sequence"/>
</dbReference>
<evidence type="ECO:0000313" key="2">
    <source>
        <dbReference type="EMBL" id="OSX73480.1"/>
    </source>
</evidence>
<evidence type="ECO:0000256" key="1">
    <source>
        <dbReference type="SAM" id="MobiDB-lite"/>
    </source>
</evidence>
<feature type="region of interest" description="Disordered" evidence="1">
    <location>
        <begin position="1"/>
        <end position="131"/>
    </location>
</feature>
<keyword evidence="3" id="KW-1185">Reference proteome</keyword>
<sequence length="218" mass="23949">MEKKTADSTSRPSPLSVDSTSTLSSDRSATPASAIADDAQLQPDTACRPVEKASTGTMTVWSWLREGRLRRRRHVRGRAPASRWRGTPTCRAQCPPHKRPAGARRAAGGRPGPFPPPPPRRGFPPRPQRPGFRAELVLDALALDACPSVSALTSRSSCQLLNSPHRDGHKHRRRQQQALRVEQLRATARAPAHTRRERGAKRNPTGRPRQRGGSCRAP</sequence>
<proteinExistence type="predicted"/>
<protein>
    <submittedName>
        <fullName evidence="2">Uncharacterized protein</fullName>
    </submittedName>
</protein>
<feature type="compositionally biased region" description="Basic residues" evidence="1">
    <location>
        <begin position="68"/>
        <end position="77"/>
    </location>
</feature>
<gene>
    <name evidence="2" type="ORF">BU14_0345s0012</name>
</gene>
<accession>A0A1X6NY62</accession>
<organism evidence="2 3">
    <name type="scientific">Porphyra umbilicalis</name>
    <name type="common">Purple laver</name>
    <name type="synonym">Red alga</name>
    <dbReference type="NCBI Taxonomy" id="2786"/>
    <lineage>
        <taxon>Eukaryota</taxon>
        <taxon>Rhodophyta</taxon>
        <taxon>Bangiophyceae</taxon>
        <taxon>Bangiales</taxon>
        <taxon>Bangiaceae</taxon>
        <taxon>Porphyra</taxon>
    </lineage>
</organism>
<dbReference type="EMBL" id="KV918994">
    <property type="protein sequence ID" value="OSX73480.1"/>
    <property type="molecule type" value="Genomic_DNA"/>
</dbReference>
<feature type="compositionally biased region" description="Low complexity" evidence="1">
    <location>
        <begin position="12"/>
        <end position="28"/>
    </location>
</feature>
<feature type="region of interest" description="Disordered" evidence="1">
    <location>
        <begin position="159"/>
        <end position="218"/>
    </location>
</feature>
<dbReference type="AlphaFoldDB" id="A0A1X6NY62"/>